<dbReference type="AlphaFoldDB" id="A0A7G9A7P3"/>
<dbReference type="RefSeq" id="WP_044256790.1">
    <property type="nucleotide sequence ID" value="NZ_MT062913.1"/>
</dbReference>
<sequence>MTLIIGGYEINEFEDGATFIIADSAITRMTTYKNSTDNKKTTEVKTLLNGYRKFYEIDLKIKHPKFNNSGFFEKYHKIETYGKCVIAFAGGKDTAHHIINSIELSLSNLKIALGDSISIYLVPMGNKTPQEINTSYGQCWDVDFYNFRDVHLLLDKNFISTLIKDVISESVNSARKYKIDEEGIKDLECEFLVSIYCEKTRRNYLFKYTVTKQMSGDIFVPAVEMREVGRNELVYIGVPEYGNEMIKCHHEFINSPDFSKLTQCEGLDSDKLEFVENKSIFNFMIIKFIDVVKGCSDDNYKIIDFPVFGLNIDRTKIELKTYKYED</sequence>
<name>A0A7G9A7P3_RAOOR</name>
<geneLocation type="plasmid" evidence="1">
    <name>p104922-NR</name>
</geneLocation>
<evidence type="ECO:0000313" key="1">
    <source>
        <dbReference type="EMBL" id="QNL32772.1"/>
    </source>
</evidence>
<protein>
    <submittedName>
        <fullName evidence="1">Uncharacterized protein</fullName>
    </submittedName>
</protein>
<dbReference type="EMBL" id="MT062913">
    <property type="protein sequence ID" value="QNL32772.1"/>
    <property type="molecule type" value="Genomic_DNA"/>
</dbReference>
<reference evidence="1" key="1">
    <citation type="submission" date="2020-02" db="EMBL/GenBank/DDBJ databases">
        <authorList>
            <person name="Zhou D."/>
        </authorList>
    </citation>
    <scope>NUCLEOTIDE SEQUENCE</scope>
    <source>
        <strain evidence="1">193104922</strain>
        <plasmid evidence="1">p104922-NR</plasmid>
    </source>
</reference>
<accession>A0A7G9A7P3</accession>
<keyword evidence="1" id="KW-0614">Plasmid</keyword>
<proteinExistence type="predicted"/>
<organism evidence="1">
    <name type="scientific">Raoultella ornithinolytica</name>
    <name type="common">Klebsiella ornithinolytica</name>
    <dbReference type="NCBI Taxonomy" id="54291"/>
    <lineage>
        <taxon>Bacteria</taxon>
        <taxon>Pseudomonadati</taxon>
        <taxon>Pseudomonadota</taxon>
        <taxon>Gammaproteobacteria</taxon>
        <taxon>Enterobacterales</taxon>
        <taxon>Enterobacteriaceae</taxon>
        <taxon>Klebsiella/Raoultella group</taxon>
        <taxon>Raoultella</taxon>
    </lineage>
</organism>